<evidence type="ECO:0000313" key="1">
    <source>
        <dbReference type="EMBL" id="WAZ19149.1"/>
    </source>
</evidence>
<proteinExistence type="predicted"/>
<accession>A0ABY7K481</accession>
<dbReference type="EMBL" id="CP114413">
    <property type="protein sequence ID" value="WAZ19149.1"/>
    <property type="molecule type" value="Genomic_DNA"/>
</dbReference>
<reference evidence="1" key="1">
    <citation type="submission" date="2022-12" db="EMBL/GenBank/DDBJ databases">
        <authorList>
            <person name="Ruckert C."/>
            <person name="Busche T."/>
            <person name="Kalinowski J."/>
            <person name="Wittmann C."/>
        </authorList>
    </citation>
    <scope>NUCLEOTIDE SEQUENCE</scope>
    <source>
        <strain evidence="1">DSM 40467</strain>
    </source>
</reference>
<dbReference type="Proteomes" id="UP001164439">
    <property type="component" value="Chromosome"/>
</dbReference>
<name>A0ABY7K481_9ACTN</name>
<gene>
    <name evidence="1" type="ORF">STRCI_000181</name>
</gene>
<keyword evidence="2" id="KW-1185">Reference proteome</keyword>
<organism evidence="1 2">
    <name type="scientific">Streptomyces cinnabarinus</name>
    <dbReference type="NCBI Taxonomy" id="67287"/>
    <lineage>
        <taxon>Bacteria</taxon>
        <taxon>Bacillati</taxon>
        <taxon>Actinomycetota</taxon>
        <taxon>Actinomycetes</taxon>
        <taxon>Kitasatosporales</taxon>
        <taxon>Streptomycetaceae</taxon>
        <taxon>Streptomyces</taxon>
    </lineage>
</organism>
<dbReference type="RefSeq" id="WP_269656832.1">
    <property type="nucleotide sequence ID" value="NZ_CP114413.1"/>
</dbReference>
<sequence>MGAVRLGRRQRRTKALKELQGRLPPGLWDSVADLNPAERPTMSGLLKAWRRLGRVASISAPDRNLLRAAFVDAFTRVLREQGKNTFGPADFGVSNVRELADLFVTMLDRVGYTRASRAKLRRMRSHLVGELLEVLVRNSRELQPGLRLMAQAQLANFRRPGVGLVDARGKDVVTPASFGAVTTGIDLAVTGPRRSRRKFVDLVHVSVGEFPDGKTFLAILVETEIKMPRAAQKAGKQIGRAQVRFHLRRGDSLSVDVAGHGPLEFKADQILFLPGKVQRNLITVADTPNFTLRTTRAGGYDEAFWEVALDVRADALRRLVDMAVP</sequence>
<evidence type="ECO:0000313" key="2">
    <source>
        <dbReference type="Proteomes" id="UP001164439"/>
    </source>
</evidence>
<protein>
    <submittedName>
        <fullName evidence="1">Uncharacterized protein</fullName>
    </submittedName>
</protein>